<evidence type="ECO:0000256" key="5">
    <source>
        <dbReference type="PROSITE-ProRule" id="PRU10141"/>
    </source>
</evidence>
<accession>A0A836BZU1</accession>
<keyword evidence="4 5" id="KW-0067">ATP-binding</keyword>
<keyword evidence="2 5" id="KW-0547">Nucleotide-binding</keyword>
<comment type="caution">
    <text evidence="8">The sequence shown here is derived from an EMBL/GenBank/DDBJ whole genome shotgun (WGS) entry which is preliminary data.</text>
</comment>
<reference evidence="8" key="1">
    <citation type="journal article" date="2020" name="bioRxiv">
        <title>Comparative genomics of Chlamydomonas.</title>
        <authorList>
            <person name="Craig R.J."/>
            <person name="Hasan A.R."/>
            <person name="Ness R.W."/>
            <person name="Keightley P.D."/>
        </authorList>
    </citation>
    <scope>NUCLEOTIDE SEQUENCE</scope>
    <source>
        <strain evidence="8">CCAP 11/70</strain>
    </source>
</reference>
<dbReference type="GO" id="GO:0005524">
    <property type="term" value="F:ATP binding"/>
    <property type="evidence" value="ECO:0007669"/>
    <property type="project" value="UniProtKB-UniRule"/>
</dbReference>
<evidence type="ECO:0000256" key="1">
    <source>
        <dbReference type="ARBA" id="ARBA00022679"/>
    </source>
</evidence>
<dbReference type="Gene3D" id="3.30.200.20">
    <property type="entry name" value="Phosphorylase Kinase, domain 1"/>
    <property type="match status" value="2"/>
</dbReference>
<dbReference type="PANTHER" id="PTHR44329">
    <property type="entry name" value="SERINE/THREONINE-PROTEIN KINASE TNNI3K-RELATED"/>
    <property type="match status" value="1"/>
</dbReference>
<keyword evidence="1" id="KW-0808">Transferase</keyword>
<dbReference type="Pfam" id="PF00069">
    <property type="entry name" value="Pkinase"/>
    <property type="match status" value="2"/>
</dbReference>
<evidence type="ECO:0000313" key="8">
    <source>
        <dbReference type="EMBL" id="KAG2493749.1"/>
    </source>
</evidence>
<feature type="region of interest" description="Disordered" evidence="6">
    <location>
        <begin position="448"/>
        <end position="473"/>
    </location>
</feature>
<dbReference type="EMBL" id="JAEHOE010000035">
    <property type="protein sequence ID" value="KAG2493749.1"/>
    <property type="molecule type" value="Genomic_DNA"/>
</dbReference>
<dbReference type="PROSITE" id="PS50011">
    <property type="entry name" value="PROTEIN_KINASE_DOM"/>
    <property type="match status" value="2"/>
</dbReference>
<evidence type="ECO:0000259" key="7">
    <source>
        <dbReference type="PROSITE" id="PS50011"/>
    </source>
</evidence>
<protein>
    <recommendedName>
        <fullName evidence="7">Protein kinase domain-containing protein</fullName>
    </recommendedName>
</protein>
<proteinExistence type="predicted"/>
<dbReference type="InterPro" id="IPR000719">
    <property type="entry name" value="Prot_kinase_dom"/>
</dbReference>
<keyword evidence="9" id="KW-1185">Reference proteome</keyword>
<evidence type="ECO:0000256" key="2">
    <source>
        <dbReference type="ARBA" id="ARBA00022741"/>
    </source>
</evidence>
<evidence type="ECO:0000313" key="9">
    <source>
        <dbReference type="Proteomes" id="UP000612055"/>
    </source>
</evidence>
<dbReference type="Gene3D" id="1.10.510.10">
    <property type="entry name" value="Transferase(Phosphotransferase) domain 1"/>
    <property type="match status" value="2"/>
</dbReference>
<feature type="domain" description="Protein kinase" evidence="7">
    <location>
        <begin position="499"/>
        <end position="775"/>
    </location>
</feature>
<dbReference type="InterPro" id="IPR008271">
    <property type="entry name" value="Ser/Thr_kinase_AS"/>
</dbReference>
<feature type="compositionally biased region" description="Low complexity" evidence="6">
    <location>
        <begin position="463"/>
        <end position="473"/>
    </location>
</feature>
<dbReference type="SUPFAM" id="SSF56112">
    <property type="entry name" value="Protein kinase-like (PK-like)"/>
    <property type="match status" value="2"/>
</dbReference>
<dbReference type="InterPro" id="IPR051681">
    <property type="entry name" value="Ser/Thr_Kinases-Pseudokinases"/>
</dbReference>
<dbReference type="GO" id="GO:0004674">
    <property type="term" value="F:protein serine/threonine kinase activity"/>
    <property type="evidence" value="ECO:0007669"/>
    <property type="project" value="TreeGrafter"/>
</dbReference>
<feature type="region of interest" description="Disordered" evidence="6">
    <location>
        <begin position="369"/>
        <end position="393"/>
    </location>
</feature>
<feature type="binding site" evidence="5">
    <location>
        <position position="1237"/>
    </location>
    <ligand>
        <name>ATP</name>
        <dbReference type="ChEBI" id="CHEBI:30616"/>
    </ligand>
</feature>
<feature type="domain" description="Protein kinase" evidence="7">
    <location>
        <begin position="1210"/>
        <end position="1430"/>
    </location>
</feature>
<dbReference type="Proteomes" id="UP000612055">
    <property type="component" value="Unassembled WGS sequence"/>
</dbReference>
<feature type="region of interest" description="Disordered" evidence="6">
    <location>
        <begin position="238"/>
        <end position="266"/>
    </location>
</feature>
<evidence type="ECO:0000256" key="6">
    <source>
        <dbReference type="SAM" id="MobiDB-lite"/>
    </source>
</evidence>
<sequence>MEGPAELVLTAPSIMLTPELFASHAPALVLDRNVTIRSPSSSPLHTLGLGFLQGWIRLGPGRSLTFRWLLLEDYSDGSNAGSGVTLVESGAEATEVVLDRSASVAPRCLPAGFLGIIMPTLTRVEYYPGTQNLSVLPGVPDVLRAAGTAGDGDGGQGSLGPCGVDGSAPPLQRCWAQVELYADFASWALKPGPQLSNIVNRMTQTVVLCVEVVTQSCLDKSGAVGCLMSGMKEYMEQRLNASSSGEGPEPQAPSPNGGTVSAGAEQKSGGLSRAQLAIVVSASTAGALALLAGAVAVSVWLHRANRSARQPKPADGGDPALEDPELCAEGGASDQRDPGLLVHDGPVPAPVPWTLLLLPCCCRGRGRGRDGGANGGVSTGGVSTSGKPKVTGKAADGLFEESSLDSTDVAGGGPEAAAAAEGYRLGHIDAPVVPMSPCQAPLVSIVDERTCQPPGQPPPPATPEADASGAAGPGAVVADELRQQQPEEGQGEAREEEVMLLRRVLGMGAFGKVYEGLYRGERVAVKVLTGLLGPGLPSQLCLEDAVKSLEREVEVLGRVSHPNVVRLLAACVTPPRMGLVLELMETSLSRLMYNTRPPHAPLLPVDEVLTIATHVAAGLAYLHPTIVHRDLKPANVLISGYGTPQLVAKLADFGLSRFRLTALATLNPEAGTAAYLAPECFDVRNHVVTHAADMYSFGVLLWEILVGREPWQGLAPMTVAVKVQLHRERLSLDAVAWARGWAEVPPKLLRLLQQCFDQEPRRRPAAAETVKQLLLAREELASSAAEGRKPSRLGLPSWLKPRAQAGPALQALCQAQAQPALLPCPRLPQEPPAPAAVFDASRPHRCEVVDISRDTDLMALHREKSSETEDRNVPIEAVTRTGTEGAEPTSPEAVGERCYAPALALDRNVTIRGPSASPLHRLSLGFLRGWIRMSPGRSLTFRWLLLEDYSDGSNTGSGVTLVEPGGGVTEVVIDRCPYIAPRCFSAAFLSSAPPLQRCWAQVLAYNDFASWALNPGLLLSNIVNRQTQAVALCVKIVTQACLETYGPTECLMFGFKAYMAQRLNASGSGDGIGTSPEPQAPGSIGGTLSAASDGSEAEGLSRAQLAAVVAASTVGALVLLAVAVVGSVWLHRNWSAAPQPKAADEAAAVLPMSPCHAPFVSIVDERTCQPPTPPEPASPGEGLIAGDVTPAGSVVSARADERQPGEDEVMLLRRVLGMGAFGKVYEGLYRGERVAVKVLTGLMGPGLPSHLCPDAAVQSLEREVEVLGRVSHPNVVLELMETSLSRLMYNTRPPHAPLLPIDEVLTIATHVAAGLAYLHPTIVHRDLKPANVLISGYGTPQLVAKLADFGLSRLRSTTVATENPEAGTAAYLAPECYDVRNSTITHDADMYSFGVLLWEMLMGREPWQVGKRWLRSGVRLRLPYLGTPRL</sequence>
<evidence type="ECO:0000256" key="4">
    <source>
        <dbReference type="ARBA" id="ARBA00022840"/>
    </source>
</evidence>
<feature type="binding site" evidence="5">
    <location>
        <position position="526"/>
    </location>
    <ligand>
        <name>ATP</name>
        <dbReference type="ChEBI" id="CHEBI:30616"/>
    </ligand>
</feature>
<feature type="region of interest" description="Disordered" evidence="6">
    <location>
        <begin position="306"/>
        <end position="339"/>
    </location>
</feature>
<organism evidence="8 9">
    <name type="scientific">Edaphochlamys debaryana</name>
    <dbReference type="NCBI Taxonomy" id="47281"/>
    <lineage>
        <taxon>Eukaryota</taxon>
        <taxon>Viridiplantae</taxon>
        <taxon>Chlorophyta</taxon>
        <taxon>core chlorophytes</taxon>
        <taxon>Chlorophyceae</taxon>
        <taxon>CS clade</taxon>
        <taxon>Chlamydomonadales</taxon>
        <taxon>Chlamydomonadales incertae sedis</taxon>
        <taxon>Edaphochlamys</taxon>
    </lineage>
</organism>
<dbReference type="OrthoDB" id="536504at2759"/>
<gene>
    <name evidence="8" type="ORF">HYH03_007972</name>
</gene>
<feature type="region of interest" description="Disordered" evidence="6">
    <location>
        <begin position="1069"/>
        <end position="1093"/>
    </location>
</feature>
<keyword evidence="3" id="KW-0418">Kinase</keyword>
<evidence type="ECO:0000256" key="3">
    <source>
        <dbReference type="ARBA" id="ARBA00022777"/>
    </source>
</evidence>
<dbReference type="InterPro" id="IPR017441">
    <property type="entry name" value="Protein_kinase_ATP_BS"/>
</dbReference>
<dbReference type="SMART" id="SM00220">
    <property type="entry name" value="S_TKc"/>
    <property type="match status" value="2"/>
</dbReference>
<name>A0A836BZU1_9CHLO</name>
<dbReference type="PROSITE" id="PS00108">
    <property type="entry name" value="PROTEIN_KINASE_ST"/>
    <property type="match status" value="2"/>
</dbReference>
<dbReference type="PANTHER" id="PTHR44329:SF214">
    <property type="entry name" value="PROTEIN KINASE DOMAIN-CONTAINING PROTEIN"/>
    <property type="match status" value="1"/>
</dbReference>
<dbReference type="PROSITE" id="PS00107">
    <property type="entry name" value="PROTEIN_KINASE_ATP"/>
    <property type="match status" value="2"/>
</dbReference>
<dbReference type="InterPro" id="IPR011009">
    <property type="entry name" value="Kinase-like_dom_sf"/>
</dbReference>